<keyword evidence="6" id="KW-0732">Signal</keyword>
<gene>
    <name evidence="8" type="ordered locus">Runsl_4301</name>
</gene>
<reference evidence="8 9" key="2">
    <citation type="journal article" date="2012" name="Stand. Genomic Sci.">
        <title>Complete genome sequence of the aquatic bacterium Runella slithyformis type strain (LSU 4(T)).</title>
        <authorList>
            <person name="Copeland A."/>
            <person name="Zhang X."/>
            <person name="Misra M."/>
            <person name="Lapidus A."/>
            <person name="Nolan M."/>
            <person name="Lucas S."/>
            <person name="Deshpande S."/>
            <person name="Cheng J.F."/>
            <person name="Tapia R."/>
            <person name="Goodwin L.A."/>
            <person name="Pitluck S."/>
            <person name="Liolios K."/>
            <person name="Pagani I."/>
            <person name="Ivanova N."/>
            <person name="Mikhailova N."/>
            <person name="Pati A."/>
            <person name="Chen A."/>
            <person name="Palaniappan K."/>
            <person name="Land M."/>
            <person name="Hauser L."/>
            <person name="Pan C."/>
            <person name="Jeffries C.D."/>
            <person name="Detter J.C."/>
            <person name="Brambilla E.M."/>
            <person name="Rohde M."/>
            <person name="Djao O.D."/>
            <person name="Goker M."/>
            <person name="Sikorski J."/>
            <person name="Tindall B.J."/>
            <person name="Woyke T."/>
            <person name="Bristow J."/>
            <person name="Eisen J.A."/>
            <person name="Markowitz V."/>
            <person name="Hugenholtz P."/>
            <person name="Kyrpides N.C."/>
            <person name="Klenk H.P."/>
            <person name="Mavromatis K."/>
        </authorList>
    </citation>
    <scope>NUCLEOTIDE SEQUENCE [LARGE SCALE GENOMIC DNA]</scope>
    <source>
        <strain evidence="9">ATCC 29530 / DSM 19594 / LMG 11500 / NCIMB 11436 / LSU 4</strain>
    </source>
</reference>
<dbReference type="Gene3D" id="1.25.40.10">
    <property type="entry name" value="Tetratricopeptide repeat domain"/>
    <property type="match status" value="1"/>
</dbReference>
<evidence type="ECO:0000259" key="7">
    <source>
        <dbReference type="PROSITE" id="PS51123"/>
    </source>
</evidence>
<keyword evidence="3" id="KW-0998">Cell outer membrane</keyword>
<sequence length="776" mass="86867">MKTVGKIALGFVLALMTLNAFAQNARLRSANRAFDEYSYADAVRGYEEFLRTDKKSDPVERKEALEKLAYSYRRLQDTRNAERVYGQLIESFADADSRNYLYFAQALASNGRHRESQRMYSKYADRQSADLRGRKFAVTYMDMNRFYKDSAMYHVEYLPVNSKQADFSPMYFKGGLVFVSARAESGIIKRVFNWNQTPFLDLYFTPDTSALKGVKDTYLNTTGALSGSSSKNGNSGALTEASAAEDLPMPVTKAEKFSRTLNTKYHEGPATFFKDYTKVVFTRNNYNSGKTRKSNDGVNKLKLYIADQKGKDWGGVKELPFNNNDYSCGHPALSPDDSKLYFVSDMPGGFGGTDVYVVEYNNGQWGVPVNLGKEINTEGNEMFPFIDAAGNLYFASDGHEGLGGLDIFYAELKEGIAYKGVKNLGAPINSEKDDFGLITDKELGTGYFSSNRSKGVSDDNIYSFKRTCRPLEILVLDAKTNTPIEGADVRIVKNGSNQDMQQTGIDGAAKICLEAQTEYDFKAIKEGYATNNVRFSTMTQSANPQMSVSIYLNKSENTILRGTVKREVNQAPQEGVKVTLRDQKTGAERTVVTGADGGYEFEVDPNRNYDLRAEGDELATNEQTINKNKKTKKKIVESDLSMYGTGDVFTLDNIYYDLDKYFIRPEAAKELDKVVGLMKKYPTMQIELRSFTDSRASDVYNMRLSERRARAAFDYLVRKGITPSRLVARGYGESELVNDCVDGTNCEDAEHRLNRRTEFKILSVKGGTDGEALTGK</sequence>
<dbReference type="InterPro" id="IPR006664">
    <property type="entry name" value="OMP_bac"/>
</dbReference>
<dbReference type="PANTHER" id="PTHR30329:SF21">
    <property type="entry name" value="LIPOPROTEIN YIAD-RELATED"/>
    <property type="match status" value="1"/>
</dbReference>
<feature type="domain" description="OmpA-like" evidence="7">
    <location>
        <begin position="643"/>
        <end position="765"/>
    </location>
</feature>
<comment type="subcellular location">
    <subcellularLocation>
        <location evidence="1">Cell outer membrane</location>
    </subcellularLocation>
</comment>
<evidence type="ECO:0000256" key="1">
    <source>
        <dbReference type="ARBA" id="ARBA00004442"/>
    </source>
</evidence>
<evidence type="ECO:0000256" key="5">
    <source>
        <dbReference type="SAM" id="MobiDB-lite"/>
    </source>
</evidence>
<dbReference type="InterPro" id="IPR050330">
    <property type="entry name" value="Bact_OuterMem_StrucFunc"/>
</dbReference>
<organism evidence="8 9">
    <name type="scientific">Runella slithyformis (strain ATCC 29530 / DSM 19594 / LMG 11500 / NCIMB 11436 / LSU 4)</name>
    <dbReference type="NCBI Taxonomy" id="761193"/>
    <lineage>
        <taxon>Bacteria</taxon>
        <taxon>Pseudomonadati</taxon>
        <taxon>Bacteroidota</taxon>
        <taxon>Cytophagia</taxon>
        <taxon>Cytophagales</taxon>
        <taxon>Spirosomataceae</taxon>
        <taxon>Runella</taxon>
    </lineage>
</organism>
<evidence type="ECO:0000256" key="6">
    <source>
        <dbReference type="SAM" id="SignalP"/>
    </source>
</evidence>
<feature type="compositionally biased region" description="Low complexity" evidence="5">
    <location>
        <begin position="225"/>
        <end position="238"/>
    </location>
</feature>
<feature type="region of interest" description="Disordered" evidence="5">
    <location>
        <begin position="225"/>
        <end position="244"/>
    </location>
</feature>
<evidence type="ECO:0000256" key="2">
    <source>
        <dbReference type="ARBA" id="ARBA00023136"/>
    </source>
</evidence>
<evidence type="ECO:0000256" key="4">
    <source>
        <dbReference type="PROSITE-ProRule" id="PRU00473"/>
    </source>
</evidence>
<dbReference type="InterPro" id="IPR011042">
    <property type="entry name" value="6-blade_b-propeller_TolB-like"/>
</dbReference>
<feature type="signal peptide" evidence="6">
    <location>
        <begin position="1"/>
        <end position="22"/>
    </location>
</feature>
<protein>
    <submittedName>
        <fullName evidence="8">OmpA/MotB domain protein</fullName>
    </submittedName>
</protein>
<dbReference type="AlphaFoldDB" id="A0A7U4E7X1"/>
<reference evidence="9" key="1">
    <citation type="submission" date="2011-06" db="EMBL/GenBank/DDBJ databases">
        <title>The complete genome of chromosome of Runella slithyformis DSM 19594.</title>
        <authorList>
            <consortium name="US DOE Joint Genome Institute (JGI-PGF)"/>
            <person name="Lucas S."/>
            <person name="Han J."/>
            <person name="Lapidus A."/>
            <person name="Bruce D."/>
            <person name="Goodwin L."/>
            <person name="Pitluck S."/>
            <person name="Peters L."/>
            <person name="Kyrpides N."/>
            <person name="Mavromatis K."/>
            <person name="Ivanova N."/>
            <person name="Ovchinnikova G."/>
            <person name="Zhang X."/>
            <person name="Misra M."/>
            <person name="Detter J.C."/>
            <person name="Tapia R."/>
            <person name="Han C."/>
            <person name="Land M."/>
            <person name="Hauser L."/>
            <person name="Markowitz V."/>
            <person name="Cheng J.-F."/>
            <person name="Hugenholtz P."/>
            <person name="Woyke T."/>
            <person name="Wu D."/>
            <person name="Tindall B."/>
            <person name="Faehrich R."/>
            <person name="Brambilla E."/>
            <person name="Klenk H.-P."/>
            <person name="Eisen J.A."/>
        </authorList>
    </citation>
    <scope>NUCLEOTIDE SEQUENCE [LARGE SCALE GENOMIC DNA]</scope>
    <source>
        <strain evidence="9">ATCC 29530 / DSM 19594 / LMG 11500 / NCIMB 11436 / LSU 4</strain>
    </source>
</reference>
<dbReference type="EMBL" id="CP002859">
    <property type="protein sequence ID" value="AEI50639.1"/>
    <property type="molecule type" value="Genomic_DNA"/>
</dbReference>
<proteinExistence type="predicted"/>
<dbReference type="InterPro" id="IPR006665">
    <property type="entry name" value="OmpA-like"/>
</dbReference>
<dbReference type="Gene3D" id="3.30.1330.60">
    <property type="entry name" value="OmpA-like domain"/>
    <property type="match status" value="1"/>
</dbReference>
<name>A0A7U4E7X1_RUNSL</name>
<dbReference type="PROSITE" id="PS51123">
    <property type="entry name" value="OMPA_2"/>
    <property type="match status" value="1"/>
</dbReference>
<dbReference type="SUPFAM" id="SSF48452">
    <property type="entry name" value="TPR-like"/>
    <property type="match status" value="1"/>
</dbReference>
<dbReference type="SUPFAM" id="SSF49478">
    <property type="entry name" value="Cna protein B-type domain"/>
    <property type="match status" value="1"/>
</dbReference>
<dbReference type="RefSeq" id="WP_013929935.1">
    <property type="nucleotide sequence ID" value="NC_015703.1"/>
</dbReference>
<dbReference type="Gene3D" id="2.120.10.30">
    <property type="entry name" value="TolB, C-terminal domain"/>
    <property type="match status" value="1"/>
</dbReference>
<feature type="chain" id="PRO_5031277534" evidence="6">
    <location>
        <begin position="23"/>
        <end position="776"/>
    </location>
</feature>
<accession>A0A7U4E7X1</accession>
<dbReference type="PRINTS" id="PR01021">
    <property type="entry name" value="OMPADOMAIN"/>
</dbReference>
<dbReference type="SUPFAM" id="SSF103088">
    <property type="entry name" value="OmpA-like"/>
    <property type="match status" value="1"/>
</dbReference>
<dbReference type="InterPro" id="IPR036737">
    <property type="entry name" value="OmpA-like_sf"/>
</dbReference>
<dbReference type="Gene3D" id="2.60.40.1120">
    <property type="entry name" value="Carboxypeptidase-like, regulatory domain"/>
    <property type="match status" value="2"/>
</dbReference>
<dbReference type="Pfam" id="PF13620">
    <property type="entry name" value="CarboxypepD_reg"/>
    <property type="match status" value="1"/>
</dbReference>
<keyword evidence="2 4" id="KW-0472">Membrane</keyword>
<dbReference type="InterPro" id="IPR011990">
    <property type="entry name" value="TPR-like_helical_dom_sf"/>
</dbReference>
<dbReference type="PANTHER" id="PTHR30329">
    <property type="entry name" value="STATOR ELEMENT OF FLAGELLAR MOTOR COMPLEX"/>
    <property type="match status" value="1"/>
</dbReference>
<keyword evidence="9" id="KW-1185">Reference proteome</keyword>
<dbReference type="GO" id="GO:0009279">
    <property type="term" value="C:cell outer membrane"/>
    <property type="evidence" value="ECO:0007669"/>
    <property type="project" value="UniProtKB-SubCell"/>
</dbReference>
<evidence type="ECO:0000256" key="3">
    <source>
        <dbReference type="ARBA" id="ARBA00023237"/>
    </source>
</evidence>
<dbReference type="Proteomes" id="UP000000493">
    <property type="component" value="Chromosome"/>
</dbReference>
<evidence type="ECO:0000313" key="8">
    <source>
        <dbReference type="EMBL" id="AEI50639.1"/>
    </source>
</evidence>
<dbReference type="Pfam" id="PF00691">
    <property type="entry name" value="OmpA"/>
    <property type="match status" value="1"/>
</dbReference>
<dbReference type="InterPro" id="IPR011659">
    <property type="entry name" value="WD40"/>
</dbReference>
<dbReference type="CDD" id="cd07185">
    <property type="entry name" value="OmpA_C-like"/>
    <property type="match status" value="1"/>
</dbReference>
<dbReference type="Pfam" id="PF07676">
    <property type="entry name" value="PD40"/>
    <property type="match status" value="2"/>
</dbReference>
<dbReference type="SUPFAM" id="SSF82171">
    <property type="entry name" value="DPP6 N-terminal domain-like"/>
    <property type="match status" value="1"/>
</dbReference>
<dbReference type="KEGG" id="rsi:Runsl_4301"/>
<evidence type="ECO:0000313" key="9">
    <source>
        <dbReference type="Proteomes" id="UP000000493"/>
    </source>
</evidence>